<comment type="caution">
    <text evidence="3">The sequence shown here is derived from an EMBL/GenBank/DDBJ whole genome shotgun (WGS) entry which is preliminary data.</text>
</comment>
<sequence length="809" mass="87483">MSADPVLIVTQNYWPEEIGSAPYCVDIAEWLVTAGGEVRVLTGLPHYPDPAAFAGFNAAPPYHETRNGVSVTRLRSGSRTSRSVRGRIAGELGFLLSGLRALLARHARREELVVSLCPSILTVLLGIAATRRGGRHVALVHDIQSGLAGGLGMVRSGLLLRVMRFCERLVLNRTDLVVVLTAAMRAKLRALGVRVPIEVLPIWVDTEAIRPLPPFAGPATLLYSGNLGRKQGLGQVVALAETLQQSRPDITVLVRGAGSGRAGLLAEAEAKGLSNLQVEPLLPREQLAAGLGQGTVHLVPQNPEGADFAVPSKVFGIMAAGRTFVATAQPGSTLDLMRRESGGFLCVPPHDTAALAAAAGRLVDDPELCRALAANGRHYVEQVHAKSKLLARFAGWLADLSREGEIAGRSRSLLVFEPDEDGHPREWIQHLLNHALEQTTVDDIWLVLAPGLAKTALQDIPDQLGRRVHVITLQPREYRLCTHRRLAVSGFARWWTMRRYLARVAPDIGYFLSLDHLSLPLALGLGMGGHTVGGILFRPSVHYAEFPDHQPTWQERLRDWRKSLLYPRMLRNRDLRTVLTLDPFFPDYAAQAYAGGEKVVALPDPAYAASVASDAATLPESSPERVTFLIFGVLTARKGILRLLDALLLLPPDIAARTAVIIAGKVATEIAEDVSRRIAEIGRARPDLWLHTKNRHLSSGEIDALVDRCDVVLAPYQRFVGSSGVLLWAASRGRPLLAQDYGLVGRLTADHGLGLTVDTTDATRLAAAITRMVQEGPARFADAARMADFVAAHTPAAFADGIFRSAAAA</sequence>
<dbReference type="EC" id="2.4.-.-" evidence="3"/>
<dbReference type="RefSeq" id="WP_379720075.1">
    <property type="nucleotide sequence ID" value="NZ_JBHRYJ010000001.1"/>
</dbReference>
<protein>
    <submittedName>
        <fullName evidence="3">Glycosyltransferase</fullName>
        <ecNumber evidence="3">2.4.-.-</ecNumber>
    </submittedName>
</protein>
<name>A0ABV7VCT6_9PROT</name>
<dbReference type="GO" id="GO:0016757">
    <property type="term" value="F:glycosyltransferase activity"/>
    <property type="evidence" value="ECO:0007669"/>
    <property type="project" value="UniProtKB-KW"/>
</dbReference>
<dbReference type="EMBL" id="JBHRYJ010000001">
    <property type="protein sequence ID" value="MFC3673978.1"/>
    <property type="molecule type" value="Genomic_DNA"/>
</dbReference>
<evidence type="ECO:0000259" key="1">
    <source>
        <dbReference type="Pfam" id="PF00534"/>
    </source>
</evidence>
<dbReference type="Proteomes" id="UP001595711">
    <property type="component" value="Unassembled WGS sequence"/>
</dbReference>
<evidence type="ECO:0000313" key="3">
    <source>
        <dbReference type="EMBL" id="MFC3673978.1"/>
    </source>
</evidence>
<dbReference type="InterPro" id="IPR028098">
    <property type="entry name" value="Glyco_trans_4-like_N"/>
</dbReference>
<evidence type="ECO:0000313" key="4">
    <source>
        <dbReference type="Proteomes" id="UP001595711"/>
    </source>
</evidence>
<dbReference type="Pfam" id="PF13692">
    <property type="entry name" value="Glyco_trans_1_4"/>
    <property type="match status" value="1"/>
</dbReference>
<dbReference type="Gene3D" id="3.40.50.2000">
    <property type="entry name" value="Glycogen Phosphorylase B"/>
    <property type="match status" value="3"/>
</dbReference>
<dbReference type="PANTHER" id="PTHR12526">
    <property type="entry name" value="GLYCOSYLTRANSFERASE"/>
    <property type="match status" value="1"/>
</dbReference>
<accession>A0ABV7VCT6</accession>
<keyword evidence="3" id="KW-0328">Glycosyltransferase</keyword>
<keyword evidence="4" id="KW-1185">Reference proteome</keyword>
<dbReference type="InterPro" id="IPR001296">
    <property type="entry name" value="Glyco_trans_1"/>
</dbReference>
<proteinExistence type="predicted"/>
<organism evidence="3 4">
    <name type="scientific">Ferrovibrio xuzhouensis</name>
    <dbReference type="NCBI Taxonomy" id="1576914"/>
    <lineage>
        <taxon>Bacteria</taxon>
        <taxon>Pseudomonadati</taxon>
        <taxon>Pseudomonadota</taxon>
        <taxon>Alphaproteobacteria</taxon>
        <taxon>Rhodospirillales</taxon>
        <taxon>Rhodospirillaceae</taxon>
        <taxon>Ferrovibrio</taxon>
    </lineage>
</organism>
<feature type="domain" description="Glycosyl transferase family 1" evidence="1">
    <location>
        <begin position="210"/>
        <end position="378"/>
    </location>
</feature>
<keyword evidence="3" id="KW-0808">Transferase</keyword>
<dbReference type="Pfam" id="PF00534">
    <property type="entry name" value="Glycos_transf_1"/>
    <property type="match status" value="1"/>
</dbReference>
<reference evidence="4" key="1">
    <citation type="journal article" date="2019" name="Int. J. Syst. Evol. Microbiol.">
        <title>The Global Catalogue of Microorganisms (GCM) 10K type strain sequencing project: providing services to taxonomists for standard genome sequencing and annotation.</title>
        <authorList>
            <consortium name="The Broad Institute Genomics Platform"/>
            <consortium name="The Broad Institute Genome Sequencing Center for Infectious Disease"/>
            <person name="Wu L."/>
            <person name="Ma J."/>
        </authorList>
    </citation>
    <scope>NUCLEOTIDE SEQUENCE [LARGE SCALE GENOMIC DNA]</scope>
    <source>
        <strain evidence="4">KCTC 42182</strain>
    </source>
</reference>
<dbReference type="Pfam" id="PF13579">
    <property type="entry name" value="Glyco_trans_4_4"/>
    <property type="match status" value="1"/>
</dbReference>
<gene>
    <name evidence="3" type="ORF">ACFOOQ_00375</name>
</gene>
<dbReference type="SUPFAM" id="SSF53756">
    <property type="entry name" value="UDP-Glycosyltransferase/glycogen phosphorylase"/>
    <property type="match status" value="2"/>
</dbReference>
<evidence type="ECO:0000259" key="2">
    <source>
        <dbReference type="Pfam" id="PF13579"/>
    </source>
</evidence>
<feature type="domain" description="Glycosyltransferase subfamily 4-like N-terminal" evidence="2">
    <location>
        <begin position="19"/>
        <end position="203"/>
    </location>
</feature>
<dbReference type="CDD" id="cd03794">
    <property type="entry name" value="GT4_WbuB-like"/>
    <property type="match status" value="1"/>
</dbReference>